<dbReference type="RefSeq" id="WP_134505262.1">
    <property type="nucleotide sequence ID" value="NZ_FNIB01000009.1"/>
</dbReference>
<organism evidence="2 3">
    <name type="scientific">Cryobacterium flavum</name>
    <dbReference type="NCBI Taxonomy" id="1424659"/>
    <lineage>
        <taxon>Bacteria</taxon>
        <taxon>Bacillati</taxon>
        <taxon>Actinomycetota</taxon>
        <taxon>Actinomycetes</taxon>
        <taxon>Micrococcales</taxon>
        <taxon>Microbacteriaceae</taxon>
        <taxon>Cryobacterium</taxon>
    </lineage>
</organism>
<name>A0ABY2I381_9MICO</name>
<dbReference type="Proteomes" id="UP000298252">
    <property type="component" value="Unassembled WGS sequence"/>
</dbReference>
<keyword evidence="1" id="KW-0472">Membrane</keyword>
<evidence type="ECO:0000313" key="3">
    <source>
        <dbReference type="Proteomes" id="UP000298252"/>
    </source>
</evidence>
<proteinExistence type="predicted"/>
<keyword evidence="1" id="KW-0812">Transmembrane</keyword>
<comment type="caution">
    <text evidence="2">The sequence shown here is derived from an EMBL/GenBank/DDBJ whole genome shotgun (WGS) entry which is preliminary data.</text>
</comment>
<keyword evidence="3" id="KW-1185">Reference proteome</keyword>
<sequence length="251" mass="26919">MDEMTDEVDARIRALGQLRAHAGAQEAAWALVVALEAPENRLAAAKTPARQRRGFTRRRWIWTGSLIALAGLGVAVPAAALSSWLARTGEFGDPQTSTEVDETEWILLGADDAPQVVVEAYPKYLTLPDGVPAEAAIANVSGIFDRLNTESAGQGIFQEGLLTQTYEGFAICAWTGDWLTAQNASDSAREQLAVDWLSNTDNFRTTVASDGGGVTDRLLSFAAGARDGDVTLVETAYTEQNCDTRLGGEER</sequence>
<gene>
    <name evidence="2" type="ORF">E3O21_10995</name>
</gene>
<evidence type="ECO:0000313" key="2">
    <source>
        <dbReference type="EMBL" id="TFB75988.1"/>
    </source>
</evidence>
<reference evidence="2 3" key="1">
    <citation type="submission" date="2019-03" db="EMBL/GenBank/DDBJ databases">
        <title>Genomics of glacier-inhabiting Cryobacterium strains.</title>
        <authorList>
            <person name="Liu Q."/>
            <person name="Xin Y.-H."/>
        </authorList>
    </citation>
    <scope>NUCLEOTIDE SEQUENCE [LARGE SCALE GENOMIC DNA]</scope>
    <source>
        <strain evidence="2 3">Hh8</strain>
    </source>
</reference>
<dbReference type="EMBL" id="SOFD01000028">
    <property type="protein sequence ID" value="TFB75988.1"/>
    <property type="molecule type" value="Genomic_DNA"/>
</dbReference>
<feature type="transmembrane region" description="Helical" evidence="1">
    <location>
        <begin position="60"/>
        <end position="86"/>
    </location>
</feature>
<keyword evidence="1" id="KW-1133">Transmembrane helix</keyword>
<accession>A0ABY2I381</accession>
<protein>
    <submittedName>
        <fullName evidence="2">Uncharacterized protein</fullName>
    </submittedName>
</protein>
<evidence type="ECO:0000256" key="1">
    <source>
        <dbReference type="SAM" id="Phobius"/>
    </source>
</evidence>